<feature type="transmembrane region" description="Helical" evidence="1">
    <location>
        <begin position="132"/>
        <end position="150"/>
    </location>
</feature>
<feature type="transmembrane region" description="Helical" evidence="1">
    <location>
        <begin position="75"/>
        <end position="96"/>
    </location>
</feature>
<reference evidence="2 3" key="1">
    <citation type="submission" date="2017-06" db="EMBL/GenBank/DDBJ databases">
        <authorList>
            <person name="Kim H.J."/>
            <person name="Triplett B.A."/>
        </authorList>
    </citation>
    <scope>NUCLEOTIDE SEQUENCE [LARGE SCALE GENOMIC DNA]</scope>
    <source>
        <strain evidence="2 3">DSM 18704</strain>
    </source>
</reference>
<name>A0A239CZC2_9BACT</name>
<keyword evidence="3" id="KW-1185">Reference proteome</keyword>
<feature type="transmembrane region" description="Helical" evidence="1">
    <location>
        <begin position="162"/>
        <end position="180"/>
    </location>
</feature>
<dbReference type="OrthoDB" id="960912at2"/>
<keyword evidence="1" id="KW-0812">Transmembrane</keyword>
<proteinExistence type="predicted"/>
<keyword evidence="1" id="KW-1133">Transmembrane helix</keyword>
<evidence type="ECO:0000313" key="2">
    <source>
        <dbReference type="EMBL" id="SNS24904.1"/>
    </source>
</evidence>
<dbReference type="EMBL" id="FZOU01000001">
    <property type="protein sequence ID" value="SNS24904.1"/>
    <property type="molecule type" value="Genomic_DNA"/>
</dbReference>
<feature type="transmembrane region" description="Helical" evidence="1">
    <location>
        <begin position="102"/>
        <end position="120"/>
    </location>
</feature>
<organism evidence="2 3">
    <name type="scientific">Granulicella rosea</name>
    <dbReference type="NCBI Taxonomy" id="474952"/>
    <lineage>
        <taxon>Bacteria</taxon>
        <taxon>Pseudomonadati</taxon>
        <taxon>Acidobacteriota</taxon>
        <taxon>Terriglobia</taxon>
        <taxon>Terriglobales</taxon>
        <taxon>Acidobacteriaceae</taxon>
        <taxon>Granulicella</taxon>
    </lineage>
</organism>
<dbReference type="AlphaFoldDB" id="A0A239CZC2"/>
<dbReference type="RefSeq" id="WP_089406508.1">
    <property type="nucleotide sequence ID" value="NZ_FZOU01000001.1"/>
</dbReference>
<gene>
    <name evidence="2" type="ORF">SAMN05421770_101178</name>
</gene>
<accession>A0A239CZC2</accession>
<sequence>MSITTSSEMQQARSLRNLYFTRTGVQLLWAGVVIATAASNPPLAAGLLILYPLWDVACTVYDLRSAARSSQGTPTAQYINAALGTLTAIAITLTAFKSPQQAVVAFGAWAFAAGLAQLAVGIVRRKQLGGQWAMILSGLQSAGAGVAFILGGLHDKVHIKDLGGYAVFGGVYFLIAGYLMHRKLSRS</sequence>
<evidence type="ECO:0000313" key="3">
    <source>
        <dbReference type="Proteomes" id="UP000198356"/>
    </source>
</evidence>
<evidence type="ECO:0008006" key="4">
    <source>
        <dbReference type="Google" id="ProtNLM"/>
    </source>
</evidence>
<protein>
    <recommendedName>
        <fullName evidence="4">DUF308 domain-containing protein</fullName>
    </recommendedName>
</protein>
<dbReference type="Proteomes" id="UP000198356">
    <property type="component" value="Unassembled WGS sequence"/>
</dbReference>
<keyword evidence="1" id="KW-0472">Membrane</keyword>
<evidence type="ECO:0000256" key="1">
    <source>
        <dbReference type="SAM" id="Phobius"/>
    </source>
</evidence>